<dbReference type="InterPro" id="IPR003616">
    <property type="entry name" value="Post-SET_dom"/>
</dbReference>
<gene>
    <name evidence="8" type="ORF">ACPOL_5463</name>
</gene>
<dbReference type="SUPFAM" id="SSF82199">
    <property type="entry name" value="SET domain"/>
    <property type="match status" value="1"/>
</dbReference>
<keyword evidence="4" id="KW-0808">Transferase</keyword>
<dbReference type="GO" id="GO:0005694">
    <property type="term" value="C:chromosome"/>
    <property type="evidence" value="ECO:0007669"/>
    <property type="project" value="UniProtKB-SubCell"/>
</dbReference>
<dbReference type="Proteomes" id="UP000253606">
    <property type="component" value="Chromosome"/>
</dbReference>
<evidence type="ECO:0000313" key="9">
    <source>
        <dbReference type="Proteomes" id="UP000253606"/>
    </source>
</evidence>
<evidence type="ECO:0000256" key="4">
    <source>
        <dbReference type="ARBA" id="ARBA00022679"/>
    </source>
</evidence>
<name>A0A2Z5G6I6_9BACT</name>
<proteinExistence type="predicted"/>
<evidence type="ECO:0000259" key="6">
    <source>
        <dbReference type="PROSITE" id="PS50280"/>
    </source>
</evidence>
<dbReference type="PROSITE" id="PS50868">
    <property type="entry name" value="POST_SET"/>
    <property type="match status" value="1"/>
</dbReference>
<reference evidence="8 9" key="1">
    <citation type="journal article" date="2018" name="Front. Microbiol.">
        <title>Hydrolytic Capabilities as a Key to Environmental Success: Chitinolytic and Cellulolytic Acidobacteria From Acidic Sub-arctic Soils and Boreal Peatlands.</title>
        <authorList>
            <person name="Belova S.E."/>
            <person name="Ravin N.V."/>
            <person name="Pankratov T.A."/>
            <person name="Rakitin A.L."/>
            <person name="Ivanova A.A."/>
            <person name="Beletsky A.V."/>
            <person name="Mardanov A.V."/>
            <person name="Sinninghe Damste J.S."/>
            <person name="Dedysh S.N."/>
        </authorList>
    </citation>
    <scope>NUCLEOTIDE SEQUENCE [LARGE SCALE GENOMIC DNA]</scope>
    <source>
        <strain evidence="8 9">SBC82</strain>
    </source>
</reference>
<evidence type="ECO:0000313" key="8">
    <source>
        <dbReference type="EMBL" id="AXC14711.1"/>
    </source>
</evidence>
<dbReference type="Gene3D" id="2.170.270.10">
    <property type="entry name" value="SET domain"/>
    <property type="match status" value="1"/>
</dbReference>
<dbReference type="KEGG" id="abas:ACPOL_5463"/>
<accession>A0A2Z5G6I6</accession>
<comment type="subcellular location">
    <subcellularLocation>
        <location evidence="1">Chromosome</location>
    </subcellularLocation>
</comment>
<dbReference type="InterPro" id="IPR046341">
    <property type="entry name" value="SET_dom_sf"/>
</dbReference>
<evidence type="ECO:0000259" key="7">
    <source>
        <dbReference type="PROSITE" id="PS50868"/>
    </source>
</evidence>
<evidence type="ECO:0000256" key="3">
    <source>
        <dbReference type="ARBA" id="ARBA00022603"/>
    </source>
</evidence>
<organism evidence="8 9">
    <name type="scientific">Acidisarcina polymorpha</name>
    <dbReference type="NCBI Taxonomy" id="2211140"/>
    <lineage>
        <taxon>Bacteria</taxon>
        <taxon>Pseudomonadati</taxon>
        <taxon>Acidobacteriota</taxon>
        <taxon>Terriglobia</taxon>
        <taxon>Terriglobales</taxon>
        <taxon>Acidobacteriaceae</taxon>
        <taxon>Acidisarcina</taxon>
    </lineage>
</organism>
<feature type="domain" description="Post-SET" evidence="7">
    <location>
        <begin position="114"/>
        <end position="130"/>
    </location>
</feature>
<evidence type="ECO:0000256" key="2">
    <source>
        <dbReference type="ARBA" id="ARBA00022454"/>
    </source>
</evidence>
<dbReference type="OrthoDB" id="9790349at2"/>
<keyword evidence="3" id="KW-0489">Methyltransferase</keyword>
<keyword evidence="2" id="KW-0158">Chromosome</keyword>
<dbReference type="PROSITE" id="PS50280">
    <property type="entry name" value="SET"/>
    <property type="match status" value="1"/>
</dbReference>
<keyword evidence="9" id="KW-1185">Reference proteome</keyword>
<evidence type="ECO:0000256" key="5">
    <source>
        <dbReference type="ARBA" id="ARBA00022691"/>
    </source>
</evidence>
<sequence length="158" mass="17296">MGLIIRSSSIHAAGCYTTKRIANGSRIVEYTGQRITKDVADERYKDSIVTYLFGLGDGTYVIDGHGVAMFINHSCDANCETDETDGRVWIKAIRDIAAGEELLYDYNLYDGDEDPATCNCGAAKCRGSMYSVEELKRRKKAAVGKGSHNGAVRNARSK</sequence>
<feature type="domain" description="SET" evidence="6">
    <location>
        <begin position="1"/>
        <end position="107"/>
    </location>
</feature>
<dbReference type="EMBL" id="CP030840">
    <property type="protein sequence ID" value="AXC14711.1"/>
    <property type="molecule type" value="Genomic_DNA"/>
</dbReference>
<dbReference type="PANTHER" id="PTHR22884">
    <property type="entry name" value="SET DOMAIN PROTEINS"/>
    <property type="match status" value="1"/>
</dbReference>
<dbReference type="GO" id="GO:0008168">
    <property type="term" value="F:methyltransferase activity"/>
    <property type="evidence" value="ECO:0007669"/>
    <property type="project" value="UniProtKB-KW"/>
</dbReference>
<dbReference type="GO" id="GO:0032259">
    <property type="term" value="P:methylation"/>
    <property type="evidence" value="ECO:0007669"/>
    <property type="project" value="UniProtKB-KW"/>
</dbReference>
<dbReference type="RefSeq" id="WP_114209430.1">
    <property type="nucleotide sequence ID" value="NZ_CP030840.1"/>
</dbReference>
<protein>
    <submittedName>
        <fullName evidence="8">Proteins containing SET domain</fullName>
    </submittedName>
</protein>
<evidence type="ECO:0000256" key="1">
    <source>
        <dbReference type="ARBA" id="ARBA00004286"/>
    </source>
</evidence>
<dbReference type="SMART" id="SM00317">
    <property type="entry name" value="SET"/>
    <property type="match status" value="1"/>
</dbReference>
<dbReference type="Pfam" id="PF00856">
    <property type="entry name" value="SET"/>
    <property type="match status" value="1"/>
</dbReference>
<dbReference type="InterPro" id="IPR001214">
    <property type="entry name" value="SET_dom"/>
</dbReference>
<dbReference type="AlphaFoldDB" id="A0A2Z5G6I6"/>
<dbReference type="InterPro" id="IPR050777">
    <property type="entry name" value="SET2_Histone-Lys_MeTrsfase"/>
</dbReference>
<keyword evidence="5" id="KW-0949">S-adenosyl-L-methionine</keyword>